<dbReference type="Pfam" id="PF00018">
    <property type="entry name" value="SH3_1"/>
    <property type="match status" value="1"/>
</dbReference>
<evidence type="ECO:0000313" key="6">
    <source>
        <dbReference type="Proteomes" id="UP000677054"/>
    </source>
</evidence>
<feature type="domain" description="SH3" evidence="4">
    <location>
        <begin position="61"/>
        <end position="122"/>
    </location>
</feature>
<gene>
    <name evidence="5" type="ORF">DSTB1V02_LOCUS3073</name>
</gene>
<dbReference type="PROSITE" id="PS50002">
    <property type="entry name" value="SH3"/>
    <property type="match status" value="1"/>
</dbReference>
<name>A0A7R9A4M8_9CRUS</name>
<evidence type="ECO:0000256" key="2">
    <source>
        <dbReference type="ARBA" id="ARBA00022999"/>
    </source>
</evidence>
<dbReference type="SUPFAM" id="SSF50044">
    <property type="entry name" value="SH3-domain"/>
    <property type="match status" value="1"/>
</dbReference>
<dbReference type="OrthoDB" id="5983572at2759"/>
<proteinExistence type="predicted"/>
<dbReference type="EMBL" id="CAJPEV010000374">
    <property type="protein sequence ID" value="CAG0884602.1"/>
    <property type="molecule type" value="Genomic_DNA"/>
</dbReference>
<evidence type="ECO:0000259" key="4">
    <source>
        <dbReference type="PROSITE" id="PS50002"/>
    </source>
</evidence>
<dbReference type="Proteomes" id="UP000677054">
    <property type="component" value="Unassembled WGS sequence"/>
</dbReference>
<keyword evidence="1 3" id="KW-0728">SH3 domain</keyword>
<dbReference type="AlphaFoldDB" id="A0A7R9A4M8"/>
<dbReference type="PRINTS" id="PR00452">
    <property type="entry name" value="SH3DOMAIN"/>
</dbReference>
<evidence type="ECO:0000256" key="1">
    <source>
        <dbReference type="ARBA" id="ARBA00022443"/>
    </source>
</evidence>
<dbReference type="InterPro" id="IPR001452">
    <property type="entry name" value="SH3_domain"/>
</dbReference>
<dbReference type="SMART" id="SM00326">
    <property type="entry name" value="SH3"/>
    <property type="match status" value="1"/>
</dbReference>
<reference evidence="5" key="1">
    <citation type="submission" date="2020-11" db="EMBL/GenBank/DDBJ databases">
        <authorList>
            <person name="Tran Van P."/>
        </authorList>
    </citation>
    <scope>NUCLEOTIDE SEQUENCE</scope>
</reference>
<keyword evidence="6" id="KW-1185">Reference proteome</keyword>
<dbReference type="EMBL" id="LR899891">
    <property type="protein sequence ID" value="CAD7243139.1"/>
    <property type="molecule type" value="Genomic_DNA"/>
</dbReference>
<organism evidence="5">
    <name type="scientific">Darwinula stevensoni</name>
    <dbReference type="NCBI Taxonomy" id="69355"/>
    <lineage>
        <taxon>Eukaryota</taxon>
        <taxon>Metazoa</taxon>
        <taxon>Ecdysozoa</taxon>
        <taxon>Arthropoda</taxon>
        <taxon>Crustacea</taxon>
        <taxon>Oligostraca</taxon>
        <taxon>Ostracoda</taxon>
        <taxon>Podocopa</taxon>
        <taxon>Podocopida</taxon>
        <taxon>Darwinulocopina</taxon>
        <taxon>Darwinuloidea</taxon>
        <taxon>Darwinulidae</taxon>
        <taxon>Darwinula</taxon>
    </lineage>
</organism>
<dbReference type="InterPro" id="IPR043539">
    <property type="entry name" value="Grb2-like"/>
</dbReference>
<accession>A0A7R9A4M8</accession>
<dbReference type="PANTHER" id="PTHR46037">
    <property type="entry name" value="PROTEIN ENHANCER OF SEVENLESS 2B"/>
    <property type="match status" value="1"/>
</dbReference>
<protein>
    <recommendedName>
        <fullName evidence="4">SH3 domain-containing protein</fullName>
    </recommendedName>
</protein>
<dbReference type="Gene3D" id="2.30.30.40">
    <property type="entry name" value="SH3 Domains"/>
    <property type="match status" value="1"/>
</dbReference>
<keyword evidence="2" id="KW-0727">SH2 domain</keyword>
<evidence type="ECO:0000313" key="5">
    <source>
        <dbReference type="EMBL" id="CAD7243139.1"/>
    </source>
</evidence>
<dbReference type="CDD" id="cd11845">
    <property type="entry name" value="SH3_Src_like"/>
    <property type="match status" value="1"/>
</dbReference>
<sequence length="127" mass="13863">MGNCCDSGEGVPVMLETSRHCGNQNGTVINALSTSARTFSPGQGHVDIIRSLTTPHGMHPSTGKIMVTLYSYSATVEEEISFDKGDKIEILDASENDWWRGLHLGTGEEGYVPRNYIAEENSLESEE</sequence>
<dbReference type="InterPro" id="IPR036028">
    <property type="entry name" value="SH3-like_dom_sf"/>
</dbReference>
<evidence type="ECO:0000256" key="3">
    <source>
        <dbReference type="PROSITE-ProRule" id="PRU00192"/>
    </source>
</evidence>